<gene>
    <name evidence="1" type="ORF">BD311DRAFT_249910</name>
</gene>
<dbReference type="Proteomes" id="UP000292957">
    <property type="component" value="Unassembled WGS sequence"/>
</dbReference>
<organism evidence="1">
    <name type="scientific">Dichomitus squalens</name>
    <dbReference type="NCBI Taxonomy" id="114155"/>
    <lineage>
        <taxon>Eukaryota</taxon>
        <taxon>Fungi</taxon>
        <taxon>Dikarya</taxon>
        <taxon>Basidiomycota</taxon>
        <taxon>Agaricomycotina</taxon>
        <taxon>Agaricomycetes</taxon>
        <taxon>Polyporales</taxon>
        <taxon>Polyporaceae</taxon>
        <taxon>Dichomitus</taxon>
    </lineage>
</organism>
<dbReference type="AlphaFoldDB" id="A0A4V2K0S2"/>
<name>A0A4V2K0S2_9APHY</name>
<proteinExistence type="predicted"/>
<sequence>MRHWRQTCRTRHQNVAFGFVPPARRILYLTLTCLPKALATTARRPGGTGLGIPLSMARNRLRDSKAGTAERHILRAYGKQGPSYDVCAVQSGQR</sequence>
<protein>
    <submittedName>
        <fullName evidence="1">Uncharacterized protein</fullName>
    </submittedName>
</protein>
<dbReference type="EMBL" id="ML143409">
    <property type="protein sequence ID" value="TBU30013.1"/>
    <property type="molecule type" value="Genomic_DNA"/>
</dbReference>
<reference evidence="1" key="1">
    <citation type="submission" date="2019-01" db="EMBL/GenBank/DDBJ databases">
        <title>Draft genome sequences of three monokaryotic isolates of the white-rot basidiomycete fungus Dichomitus squalens.</title>
        <authorList>
            <consortium name="DOE Joint Genome Institute"/>
            <person name="Lopez S.C."/>
            <person name="Andreopoulos B."/>
            <person name="Pangilinan J."/>
            <person name="Lipzen A."/>
            <person name="Riley R."/>
            <person name="Ahrendt S."/>
            <person name="Ng V."/>
            <person name="Barry K."/>
            <person name="Daum C."/>
            <person name="Grigoriev I.V."/>
            <person name="Hilden K.S."/>
            <person name="Makela M.R."/>
            <person name="de Vries R.P."/>
        </authorList>
    </citation>
    <scope>NUCLEOTIDE SEQUENCE [LARGE SCALE GENOMIC DNA]</scope>
    <source>
        <strain evidence="1">OM18370.1</strain>
    </source>
</reference>
<accession>A0A4V2K0S2</accession>
<evidence type="ECO:0000313" key="1">
    <source>
        <dbReference type="EMBL" id="TBU30013.1"/>
    </source>
</evidence>